<dbReference type="CDD" id="cd11377">
    <property type="entry name" value="Pro-peptidase_S53"/>
    <property type="match status" value="1"/>
</dbReference>
<keyword evidence="13" id="KW-1185">Reference proteome</keyword>
<keyword evidence="10" id="KW-0812">Transmembrane</keyword>
<evidence type="ECO:0000256" key="8">
    <source>
        <dbReference type="ARBA" id="ARBA00023619"/>
    </source>
</evidence>
<dbReference type="Proteomes" id="UP001209570">
    <property type="component" value="Unassembled WGS sequence"/>
</dbReference>
<evidence type="ECO:0000256" key="4">
    <source>
        <dbReference type="ARBA" id="ARBA00022825"/>
    </source>
</evidence>
<dbReference type="InterPro" id="IPR000209">
    <property type="entry name" value="Peptidase_S8/S53_dom"/>
</dbReference>
<name>A0AAD5QCP8_PYTIN</name>
<dbReference type="GO" id="GO:0004252">
    <property type="term" value="F:serine-type endopeptidase activity"/>
    <property type="evidence" value="ECO:0007669"/>
    <property type="project" value="UniProtKB-UniRule"/>
</dbReference>
<evidence type="ECO:0000256" key="9">
    <source>
        <dbReference type="PROSITE-ProRule" id="PRU01032"/>
    </source>
</evidence>
<feature type="binding site" evidence="9">
    <location>
        <position position="604"/>
    </location>
    <ligand>
        <name>Ca(2+)</name>
        <dbReference type="ChEBI" id="CHEBI:29108"/>
    </ligand>
</feature>
<keyword evidence="10" id="KW-0472">Membrane</keyword>
<dbReference type="SUPFAM" id="SSF54897">
    <property type="entry name" value="Protease propeptides/inhibitors"/>
    <property type="match status" value="1"/>
</dbReference>
<keyword evidence="4 9" id="KW-0720">Serine protease</keyword>
<dbReference type="Pfam" id="PF00082">
    <property type="entry name" value="Peptidase_S8"/>
    <property type="match status" value="1"/>
</dbReference>
<dbReference type="InterPro" id="IPR036852">
    <property type="entry name" value="Peptidase_S8/S53_dom_sf"/>
</dbReference>
<evidence type="ECO:0000256" key="3">
    <source>
        <dbReference type="ARBA" id="ARBA00022801"/>
    </source>
</evidence>
<protein>
    <recommendedName>
        <fullName evidence="8">subtilisin</fullName>
        <ecNumber evidence="8">3.4.21.62</ecNumber>
    </recommendedName>
</protein>
<evidence type="ECO:0000259" key="11">
    <source>
        <dbReference type="PROSITE" id="PS51695"/>
    </source>
</evidence>
<reference evidence="12" key="1">
    <citation type="submission" date="2021-12" db="EMBL/GenBank/DDBJ databases">
        <title>Prjna785345.</title>
        <authorList>
            <person name="Rujirawat T."/>
            <person name="Krajaejun T."/>
        </authorList>
    </citation>
    <scope>NUCLEOTIDE SEQUENCE</scope>
    <source>
        <strain evidence="12">Pi057C3</strain>
    </source>
</reference>
<feature type="active site" description="Charge relay system" evidence="9">
    <location>
        <position position="312"/>
    </location>
</feature>
<feature type="domain" description="Peptidase S53" evidence="11">
    <location>
        <begin position="226"/>
        <end position="624"/>
    </location>
</feature>
<feature type="active site" description="Charge relay system" evidence="9">
    <location>
        <position position="308"/>
    </location>
</feature>
<evidence type="ECO:0000256" key="6">
    <source>
        <dbReference type="ARBA" id="ARBA00023145"/>
    </source>
</evidence>
<dbReference type="InterPro" id="IPR015366">
    <property type="entry name" value="S53_propep"/>
</dbReference>
<feature type="active site" description="Charge relay system" evidence="9">
    <location>
        <position position="532"/>
    </location>
</feature>
<feature type="binding site" evidence="9">
    <location>
        <position position="578"/>
    </location>
    <ligand>
        <name>Ca(2+)</name>
        <dbReference type="ChEBI" id="CHEBI:29108"/>
    </ligand>
</feature>
<dbReference type="Pfam" id="PF09286">
    <property type="entry name" value="Pro-kuma_activ"/>
    <property type="match status" value="1"/>
</dbReference>
<dbReference type="GO" id="GO:0006508">
    <property type="term" value="P:proteolysis"/>
    <property type="evidence" value="ECO:0007669"/>
    <property type="project" value="UniProtKB-KW"/>
</dbReference>
<feature type="binding site" evidence="9">
    <location>
        <position position="602"/>
    </location>
    <ligand>
        <name>Ca(2+)</name>
        <dbReference type="ChEBI" id="CHEBI:29108"/>
    </ligand>
</feature>
<keyword evidence="3 9" id="KW-0378">Hydrolase</keyword>
<comment type="cofactor">
    <cofactor evidence="9">
        <name>Ca(2+)</name>
        <dbReference type="ChEBI" id="CHEBI:29108"/>
    </cofactor>
    <text evidence="9">Binds 1 Ca(2+) ion per subunit.</text>
</comment>
<dbReference type="AlphaFoldDB" id="A0AAD5QCP8"/>
<evidence type="ECO:0000256" key="5">
    <source>
        <dbReference type="ARBA" id="ARBA00022837"/>
    </source>
</evidence>
<dbReference type="EMBL" id="JAKCXM010000005">
    <property type="protein sequence ID" value="KAJ0409226.1"/>
    <property type="molecule type" value="Genomic_DNA"/>
</dbReference>
<feature type="transmembrane region" description="Helical" evidence="10">
    <location>
        <begin position="659"/>
        <end position="678"/>
    </location>
</feature>
<evidence type="ECO:0000256" key="1">
    <source>
        <dbReference type="ARBA" id="ARBA00022670"/>
    </source>
</evidence>
<dbReference type="SUPFAM" id="SSF52743">
    <property type="entry name" value="Subtilisin-like"/>
    <property type="match status" value="1"/>
</dbReference>
<dbReference type="Gene3D" id="3.40.50.200">
    <property type="entry name" value="Peptidase S8/S53 domain"/>
    <property type="match status" value="1"/>
</dbReference>
<feature type="binding site" evidence="9">
    <location>
        <position position="577"/>
    </location>
    <ligand>
        <name>Ca(2+)</name>
        <dbReference type="ChEBI" id="CHEBI:29108"/>
    </ligand>
</feature>
<keyword evidence="6" id="KW-0865">Zymogen</keyword>
<evidence type="ECO:0000313" key="13">
    <source>
        <dbReference type="Proteomes" id="UP001209570"/>
    </source>
</evidence>
<accession>A0AAD5QCP8</accession>
<evidence type="ECO:0000256" key="7">
    <source>
        <dbReference type="ARBA" id="ARBA00023529"/>
    </source>
</evidence>
<gene>
    <name evidence="12" type="ORF">P43SY_006723</name>
</gene>
<dbReference type="CDD" id="cd04056">
    <property type="entry name" value="Peptidases_S53"/>
    <property type="match status" value="1"/>
</dbReference>
<proteinExistence type="predicted"/>
<keyword evidence="5 9" id="KW-0106">Calcium</keyword>
<dbReference type="InterPro" id="IPR050819">
    <property type="entry name" value="Tripeptidyl-peptidase_I"/>
</dbReference>
<dbReference type="InterPro" id="IPR030400">
    <property type="entry name" value="Sedolisin_dom"/>
</dbReference>
<dbReference type="PANTHER" id="PTHR14218:SF15">
    <property type="entry name" value="TRIPEPTIDYL-PEPTIDASE 1"/>
    <property type="match status" value="1"/>
</dbReference>
<keyword evidence="10" id="KW-1133">Transmembrane helix</keyword>
<evidence type="ECO:0000256" key="10">
    <source>
        <dbReference type="SAM" id="Phobius"/>
    </source>
</evidence>
<sequence>MKALAIGAAAALAVATGDARRMQQVEQGARVVHGAHAALWRRRERADPSSSVTFRLVLATHKSEKELDAVVQAVSDVSSAQYGKFLGLRDVQHHWRPHADAEQALVDALARFQADATNELHVLDPVRDSARVRMSVATAEKIFQTALYEFEHRSREGVRVIRPQKEYVLPPEIADHVVFVDGLEAFPTPGQAQLMARRARARGDPDADHDPFAVTTQDSVAPGDVLVTPQRIRDQYGIPDDAQRWNGSHPKNKLVISAFLKEFYAEADLKQFLDDHEPDAAVRGALTYPAHRGDCLAGEATRHGATGEASLDVQVAVSLTRSDNIEVLCYQDVRDPTRPFADDNQEPFLTFMQTVNAMEPAPAVVSVSYTDEECAVPRGYLLAVNREFQKAAARGTTVLISSGDAGVQGSHMTTFCGIESCSRFVAMFPASSPYVTSVGATSLKRTRDPAVFDERVTSAADGALITSGGGFSAIFEQPPYQRDAVRSYLLSQRKDTAGMFNARGRAYPDISALGHAFPVHENGKVFPTDGTSVSTPVVASMVALLNRQRLDRGQSVLGFLNPLLYKLQTVCPHVFNDITEGDLRCGSPSKPCCKRGFTAEPGWDAASGVGTIRFAVLARDLDDCIAKLQAQAGLSHEPPAHISLLQADMTLATRRVEQVGLAMTLMAMVSLLGVLFALRDRLFPSQRFLARRPFEPARERLLADDV</sequence>
<comment type="caution">
    <text evidence="12">The sequence shown here is derived from an EMBL/GenBank/DDBJ whole genome shotgun (WGS) entry which is preliminary data.</text>
</comment>
<evidence type="ECO:0000313" key="12">
    <source>
        <dbReference type="EMBL" id="KAJ0409226.1"/>
    </source>
</evidence>
<evidence type="ECO:0000256" key="2">
    <source>
        <dbReference type="ARBA" id="ARBA00022723"/>
    </source>
</evidence>
<comment type="catalytic activity">
    <reaction evidence="7">
        <text>Hydrolysis of proteins with broad specificity for peptide bonds, and a preference for a large uncharged residue in P1. Hydrolyzes peptide amides.</text>
        <dbReference type="EC" id="3.4.21.62"/>
    </reaction>
</comment>
<dbReference type="PROSITE" id="PS51695">
    <property type="entry name" value="SEDOLISIN"/>
    <property type="match status" value="1"/>
</dbReference>
<dbReference type="PANTHER" id="PTHR14218">
    <property type="entry name" value="PROTEASE S8 TRIPEPTIDYL PEPTIDASE I CLN2"/>
    <property type="match status" value="1"/>
</dbReference>
<dbReference type="SMART" id="SM00944">
    <property type="entry name" value="Pro-kuma_activ"/>
    <property type="match status" value="1"/>
</dbReference>
<dbReference type="GO" id="GO:0046872">
    <property type="term" value="F:metal ion binding"/>
    <property type="evidence" value="ECO:0007669"/>
    <property type="project" value="UniProtKB-UniRule"/>
</dbReference>
<dbReference type="GO" id="GO:0008240">
    <property type="term" value="F:tripeptidyl-peptidase activity"/>
    <property type="evidence" value="ECO:0007669"/>
    <property type="project" value="TreeGrafter"/>
</dbReference>
<dbReference type="EC" id="3.4.21.62" evidence="8"/>
<keyword evidence="2 9" id="KW-0479">Metal-binding</keyword>
<organism evidence="12 13">
    <name type="scientific">Pythium insidiosum</name>
    <name type="common">Pythiosis disease agent</name>
    <dbReference type="NCBI Taxonomy" id="114742"/>
    <lineage>
        <taxon>Eukaryota</taxon>
        <taxon>Sar</taxon>
        <taxon>Stramenopiles</taxon>
        <taxon>Oomycota</taxon>
        <taxon>Peronosporomycetes</taxon>
        <taxon>Pythiales</taxon>
        <taxon>Pythiaceae</taxon>
        <taxon>Pythium</taxon>
    </lineage>
</organism>
<keyword evidence="1 9" id="KW-0645">Protease</keyword>